<feature type="compositionally biased region" description="Basic and acidic residues" evidence="1">
    <location>
        <begin position="101"/>
        <end position="110"/>
    </location>
</feature>
<dbReference type="EMBL" id="JANPWB010000012">
    <property type="protein sequence ID" value="KAJ1119224.1"/>
    <property type="molecule type" value="Genomic_DNA"/>
</dbReference>
<gene>
    <name evidence="2" type="ORF">NDU88_007410</name>
</gene>
<keyword evidence="3" id="KW-1185">Reference proteome</keyword>
<evidence type="ECO:0000313" key="3">
    <source>
        <dbReference type="Proteomes" id="UP001066276"/>
    </source>
</evidence>
<feature type="region of interest" description="Disordered" evidence="1">
    <location>
        <begin position="41"/>
        <end position="110"/>
    </location>
</feature>
<reference evidence="2" key="1">
    <citation type="journal article" date="2022" name="bioRxiv">
        <title>Sequencing and chromosome-scale assembly of the giantPleurodeles waltlgenome.</title>
        <authorList>
            <person name="Brown T."/>
            <person name="Elewa A."/>
            <person name="Iarovenko S."/>
            <person name="Subramanian E."/>
            <person name="Araus A.J."/>
            <person name="Petzold A."/>
            <person name="Susuki M."/>
            <person name="Suzuki K.-i.T."/>
            <person name="Hayashi T."/>
            <person name="Toyoda A."/>
            <person name="Oliveira C."/>
            <person name="Osipova E."/>
            <person name="Leigh N.D."/>
            <person name="Simon A."/>
            <person name="Yun M.H."/>
        </authorList>
    </citation>
    <scope>NUCLEOTIDE SEQUENCE</scope>
    <source>
        <strain evidence="2">20211129_DDA</strain>
        <tissue evidence="2">Liver</tissue>
    </source>
</reference>
<sequence>MYKRATQSRVESTLKSTTHILVYGVDRLESKLGRLEDLSVQRADPQHPAEVKRRGGPEGRIGSWSPGHLRIGELPKKKKNPGRPCDRAGRNWTTRHSGLRVRGDSRREGKRVSADYALRLGIRTRRPGKRGHPERPGCCAWTEAPPGCSQPATDCM</sequence>
<feature type="region of interest" description="Disordered" evidence="1">
    <location>
        <begin position="125"/>
        <end position="156"/>
    </location>
</feature>
<dbReference type="AlphaFoldDB" id="A0AAV7NXB1"/>
<organism evidence="2 3">
    <name type="scientific">Pleurodeles waltl</name>
    <name type="common">Iberian ribbed newt</name>
    <dbReference type="NCBI Taxonomy" id="8319"/>
    <lineage>
        <taxon>Eukaryota</taxon>
        <taxon>Metazoa</taxon>
        <taxon>Chordata</taxon>
        <taxon>Craniata</taxon>
        <taxon>Vertebrata</taxon>
        <taxon>Euteleostomi</taxon>
        <taxon>Amphibia</taxon>
        <taxon>Batrachia</taxon>
        <taxon>Caudata</taxon>
        <taxon>Salamandroidea</taxon>
        <taxon>Salamandridae</taxon>
        <taxon>Pleurodelinae</taxon>
        <taxon>Pleurodeles</taxon>
    </lineage>
</organism>
<dbReference type="Proteomes" id="UP001066276">
    <property type="component" value="Chromosome 8"/>
</dbReference>
<evidence type="ECO:0000313" key="2">
    <source>
        <dbReference type="EMBL" id="KAJ1119224.1"/>
    </source>
</evidence>
<protein>
    <submittedName>
        <fullName evidence="2">Uncharacterized protein</fullName>
    </submittedName>
</protein>
<name>A0AAV7NXB1_PLEWA</name>
<accession>A0AAV7NXB1</accession>
<comment type="caution">
    <text evidence="2">The sequence shown here is derived from an EMBL/GenBank/DDBJ whole genome shotgun (WGS) entry which is preliminary data.</text>
</comment>
<proteinExistence type="predicted"/>
<evidence type="ECO:0000256" key="1">
    <source>
        <dbReference type="SAM" id="MobiDB-lite"/>
    </source>
</evidence>
<feature type="compositionally biased region" description="Basic and acidic residues" evidence="1">
    <location>
        <begin position="41"/>
        <end position="57"/>
    </location>
</feature>